<evidence type="ECO:0000313" key="1">
    <source>
        <dbReference type="EMBL" id="GGE25478.1"/>
    </source>
</evidence>
<name>A0A917A3U2_9HYPH</name>
<dbReference type="AlphaFoldDB" id="A0A917A3U2"/>
<gene>
    <name evidence="1" type="ORF">GCM10011390_51150</name>
</gene>
<sequence>MLAGVTLGSFSAHDTFVHIGGAELHIARRSDVAHVAKKLDALWSAPIGFGFEVKSDASPVPVSFIRESNGVIVRQGTTRTTIDDTALVLLSKQLSKLARSR</sequence>
<organism evidence="1 2">
    <name type="scientific">Aureimonas endophytica</name>
    <dbReference type="NCBI Taxonomy" id="2027858"/>
    <lineage>
        <taxon>Bacteria</taxon>
        <taxon>Pseudomonadati</taxon>
        <taxon>Pseudomonadota</taxon>
        <taxon>Alphaproteobacteria</taxon>
        <taxon>Hyphomicrobiales</taxon>
        <taxon>Aurantimonadaceae</taxon>
        <taxon>Aureimonas</taxon>
    </lineage>
</organism>
<accession>A0A917A3U2</accession>
<dbReference type="EMBL" id="BMIQ01000020">
    <property type="protein sequence ID" value="GGE25478.1"/>
    <property type="molecule type" value="Genomic_DNA"/>
</dbReference>
<protein>
    <submittedName>
        <fullName evidence="1">Uncharacterized protein</fullName>
    </submittedName>
</protein>
<dbReference type="RefSeq" id="WP_188913655.1">
    <property type="nucleotide sequence ID" value="NZ_BMIQ01000020.1"/>
</dbReference>
<reference evidence="1" key="2">
    <citation type="submission" date="2020-09" db="EMBL/GenBank/DDBJ databases">
        <authorList>
            <person name="Sun Q."/>
            <person name="Zhou Y."/>
        </authorList>
    </citation>
    <scope>NUCLEOTIDE SEQUENCE</scope>
    <source>
        <strain evidence="1">CGMCC 1.15367</strain>
    </source>
</reference>
<dbReference type="Proteomes" id="UP000644699">
    <property type="component" value="Unassembled WGS sequence"/>
</dbReference>
<keyword evidence="2" id="KW-1185">Reference proteome</keyword>
<reference evidence="1" key="1">
    <citation type="journal article" date="2014" name="Int. J. Syst. Evol. Microbiol.">
        <title>Complete genome sequence of Corynebacterium casei LMG S-19264T (=DSM 44701T), isolated from a smear-ripened cheese.</title>
        <authorList>
            <consortium name="US DOE Joint Genome Institute (JGI-PGF)"/>
            <person name="Walter F."/>
            <person name="Albersmeier A."/>
            <person name="Kalinowski J."/>
            <person name="Ruckert C."/>
        </authorList>
    </citation>
    <scope>NUCLEOTIDE SEQUENCE</scope>
    <source>
        <strain evidence="1">CGMCC 1.15367</strain>
    </source>
</reference>
<comment type="caution">
    <text evidence="1">The sequence shown here is derived from an EMBL/GenBank/DDBJ whole genome shotgun (WGS) entry which is preliminary data.</text>
</comment>
<proteinExistence type="predicted"/>
<evidence type="ECO:0000313" key="2">
    <source>
        <dbReference type="Proteomes" id="UP000644699"/>
    </source>
</evidence>